<dbReference type="EMBL" id="GIBP01008803">
    <property type="protein sequence ID" value="NDV37772.1"/>
    <property type="molecule type" value="Transcribed_RNA"/>
</dbReference>
<reference evidence="2" key="1">
    <citation type="journal article" date="2020" name="J. Eukaryot. Microbiol.">
        <title>De novo Sequencing, Assembly and Annotation of the Transcriptome for the Free-Living Testate Amoeba Arcella intermedia.</title>
        <authorList>
            <person name="Ribeiro G.M."/>
            <person name="Porfirio-Sousa A.L."/>
            <person name="Maurer-Alcala X.X."/>
            <person name="Katz L.A."/>
            <person name="Lahr D.J.G."/>
        </authorList>
    </citation>
    <scope>NUCLEOTIDE SEQUENCE</scope>
</reference>
<dbReference type="SMART" id="SM00671">
    <property type="entry name" value="SEL1"/>
    <property type="match status" value="3"/>
</dbReference>
<name>A0A6B2LKZ0_9EUKA</name>
<proteinExistence type="predicted"/>
<feature type="region of interest" description="Disordered" evidence="1">
    <location>
        <begin position="1"/>
        <end position="21"/>
    </location>
</feature>
<dbReference type="InterPro" id="IPR052945">
    <property type="entry name" value="Mitotic_Regulator"/>
</dbReference>
<protein>
    <submittedName>
        <fullName evidence="2">Uncharacterized protein</fullName>
    </submittedName>
</protein>
<sequence length="162" mass="17989">MQMGYGTGTGSGPDDTSGPPNIPRALLWYEKAVAQNQPDAMNALAEMYESGWGVDVDMQKAIELYQRAESFGEKDCLAALGRIFKEQKTEDGYTKALAYLLKAVEHNEEDTEAFFHIAELYENGWGVAADKNKAIEYYKKAAEFDDVEDATEALKRLGVSDE</sequence>
<dbReference type="Gene3D" id="1.25.40.10">
    <property type="entry name" value="Tetratricopeptide repeat domain"/>
    <property type="match status" value="1"/>
</dbReference>
<dbReference type="PANTHER" id="PTHR43628:SF1">
    <property type="entry name" value="CHITIN SYNTHASE REGULATORY FACTOR 2-RELATED"/>
    <property type="match status" value="1"/>
</dbReference>
<evidence type="ECO:0000313" key="2">
    <source>
        <dbReference type="EMBL" id="NDV37772.1"/>
    </source>
</evidence>
<dbReference type="InterPro" id="IPR006597">
    <property type="entry name" value="Sel1-like"/>
</dbReference>
<accession>A0A6B2LKZ0</accession>
<dbReference type="PANTHER" id="PTHR43628">
    <property type="entry name" value="ACTIVATOR OF C KINASE PROTEIN 1-RELATED"/>
    <property type="match status" value="1"/>
</dbReference>
<dbReference type="Pfam" id="PF08238">
    <property type="entry name" value="Sel1"/>
    <property type="match status" value="4"/>
</dbReference>
<dbReference type="AlphaFoldDB" id="A0A6B2LKZ0"/>
<organism evidence="2">
    <name type="scientific">Arcella intermedia</name>
    <dbReference type="NCBI Taxonomy" id="1963864"/>
    <lineage>
        <taxon>Eukaryota</taxon>
        <taxon>Amoebozoa</taxon>
        <taxon>Tubulinea</taxon>
        <taxon>Elardia</taxon>
        <taxon>Arcellinida</taxon>
        <taxon>Sphaerothecina</taxon>
        <taxon>Arcellidae</taxon>
        <taxon>Arcella</taxon>
    </lineage>
</organism>
<feature type="compositionally biased region" description="Gly residues" evidence="1">
    <location>
        <begin position="1"/>
        <end position="11"/>
    </location>
</feature>
<dbReference type="InterPro" id="IPR011990">
    <property type="entry name" value="TPR-like_helical_dom_sf"/>
</dbReference>
<dbReference type="SUPFAM" id="SSF81901">
    <property type="entry name" value="HCP-like"/>
    <property type="match status" value="2"/>
</dbReference>
<evidence type="ECO:0000256" key="1">
    <source>
        <dbReference type="SAM" id="MobiDB-lite"/>
    </source>
</evidence>